<dbReference type="EMBL" id="BJXA01000084">
    <property type="protein sequence ID" value="GEM43039.1"/>
    <property type="molecule type" value="Genomic_DNA"/>
</dbReference>
<gene>
    <name evidence="1" type="ORF">NN4_75580</name>
</gene>
<dbReference type="RefSeq" id="WP_147141056.1">
    <property type="nucleotide sequence ID" value="NZ_BJXA01000084.1"/>
</dbReference>
<evidence type="ECO:0000313" key="2">
    <source>
        <dbReference type="Proteomes" id="UP000321424"/>
    </source>
</evidence>
<proteinExistence type="predicted"/>
<keyword evidence="2" id="KW-1185">Reference proteome</keyword>
<dbReference type="AlphaFoldDB" id="A0A511MR50"/>
<evidence type="ECO:0000313" key="1">
    <source>
        <dbReference type="EMBL" id="GEM43039.1"/>
    </source>
</evidence>
<name>A0A511MR50_9NOCA</name>
<sequence length="134" mass="14082">MEAAQEPDPSLNAIERADVAAISAELRQQEAGVLGEQARAATVFGEPVTAEGITVIPVARARFGYSRTGSSDGAEGGGADVRAMGYIEIRDGTVRYRPIGNRGSRAITALIGLASGLAASRIIRVLRKDSRSWL</sequence>
<accession>A0A511MR50</accession>
<organism evidence="1 2">
    <name type="scientific">Nocardia ninae NBRC 108245</name>
    <dbReference type="NCBI Taxonomy" id="1210091"/>
    <lineage>
        <taxon>Bacteria</taxon>
        <taxon>Bacillati</taxon>
        <taxon>Actinomycetota</taxon>
        <taxon>Actinomycetes</taxon>
        <taxon>Mycobacteriales</taxon>
        <taxon>Nocardiaceae</taxon>
        <taxon>Nocardia</taxon>
    </lineage>
</organism>
<dbReference type="Proteomes" id="UP000321424">
    <property type="component" value="Unassembled WGS sequence"/>
</dbReference>
<evidence type="ECO:0008006" key="3">
    <source>
        <dbReference type="Google" id="ProtNLM"/>
    </source>
</evidence>
<protein>
    <recommendedName>
        <fullName evidence="3">Sporulation protein</fullName>
    </recommendedName>
</protein>
<reference evidence="1 2" key="1">
    <citation type="submission" date="2019-07" db="EMBL/GenBank/DDBJ databases">
        <title>Whole genome shotgun sequence of Nocardia ninae NBRC 108245.</title>
        <authorList>
            <person name="Hosoyama A."/>
            <person name="Uohara A."/>
            <person name="Ohji S."/>
            <person name="Ichikawa N."/>
        </authorList>
    </citation>
    <scope>NUCLEOTIDE SEQUENCE [LARGE SCALE GENOMIC DNA]</scope>
    <source>
        <strain evidence="1 2">NBRC 108245</strain>
    </source>
</reference>
<comment type="caution">
    <text evidence="1">The sequence shown here is derived from an EMBL/GenBank/DDBJ whole genome shotgun (WGS) entry which is preliminary data.</text>
</comment>
<dbReference type="OrthoDB" id="4571710at2"/>